<keyword evidence="2" id="KW-1185">Reference proteome</keyword>
<evidence type="ECO:0000313" key="2">
    <source>
        <dbReference type="Proteomes" id="UP001189624"/>
    </source>
</evidence>
<dbReference type="Proteomes" id="UP001189624">
    <property type="component" value="Chromosome 3"/>
</dbReference>
<accession>A0AA86SK94</accession>
<proteinExistence type="predicted"/>
<gene>
    <name evidence="1" type="ORF">AYBTSS11_LOCUS10848</name>
</gene>
<evidence type="ECO:0000313" key="1">
    <source>
        <dbReference type="EMBL" id="CAJ1942459.1"/>
    </source>
</evidence>
<name>A0AA86SK94_9FABA</name>
<reference evidence="1" key="1">
    <citation type="submission" date="2023-10" db="EMBL/GenBank/DDBJ databases">
        <authorList>
            <person name="Domelevo Entfellner J.-B."/>
        </authorList>
    </citation>
    <scope>NUCLEOTIDE SEQUENCE</scope>
</reference>
<dbReference type="Gramene" id="rna-AYBTSS11_LOCUS10848">
    <property type="protein sequence ID" value="CAJ1942459.1"/>
    <property type="gene ID" value="gene-AYBTSS11_LOCUS10848"/>
</dbReference>
<protein>
    <submittedName>
        <fullName evidence="1">Uncharacterized protein</fullName>
    </submittedName>
</protein>
<sequence length="51" mass="5773">MVLFLLHFPSPNSFPERERVPNCLQFTSAMSLSPAPIAYEVSVLLMEIHLV</sequence>
<organism evidence="1 2">
    <name type="scientific">Sphenostylis stenocarpa</name>
    <dbReference type="NCBI Taxonomy" id="92480"/>
    <lineage>
        <taxon>Eukaryota</taxon>
        <taxon>Viridiplantae</taxon>
        <taxon>Streptophyta</taxon>
        <taxon>Embryophyta</taxon>
        <taxon>Tracheophyta</taxon>
        <taxon>Spermatophyta</taxon>
        <taxon>Magnoliopsida</taxon>
        <taxon>eudicotyledons</taxon>
        <taxon>Gunneridae</taxon>
        <taxon>Pentapetalae</taxon>
        <taxon>rosids</taxon>
        <taxon>fabids</taxon>
        <taxon>Fabales</taxon>
        <taxon>Fabaceae</taxon>
        <taxon>Papilionoideae</taxon>
        <taxon>50 kb inversion clade</taxon>
        <taxon>NPAAA clade</taxon>
        <taxon>indigoferoid/millettioid clade</taxon>
        <taxon>Phaseoleae</taxon>
        <taxon>Sphenostylis</taxon>
    </lineage>
</organism>
<dbReference type="AlphaFoldDB" id="A0AA86SK94"/>
<dbReference type="EMBL" id="OY731400">
    <property type="protein sequence ID" value="CAJ1942459.1"/>
    <property type="molecule type" value="Genomic_DNA"/>
</dbReference>